<evidence type="ECO:0000256" key="6">
    <source>
        <dbReference type="ARBA" id="ARBA00022722"/>
    </source>
</evidence>
<evidence type="ECO:0000256" key="2">
    <source>
        <dbReference type="ARBA" id="ARBA00004371"/>
    </source>
</evidence>
<comment type="similarity">
    <text evidence="4 17">Belongs to the RNase T2 family.</text>
</comment>
<dbReference type="GeneID" id="117235716"/>
<keyword evidence="7" id="KW-0255">Endonuclease</keyword>
<dbReference type="PANTHER" id="PTHR11240">
    <property type="entry name" value="RIBONUCLEASE T2"/>
    <property type="match status" value="1"/>
</dbReference>
<dbReference type="GO" id="GO:0016787">
    <property type="term" value="F:hydrolase activity"/>
    <property type="evidence" value="ECO:0007669"/>
    <property type="project" value="UniProtKB-KW"/>
</dbReference>
<comment type="catalytic activity">
    <reaction evidence="14">
        <text>a guanylyl-uridine-RNA = a 3'-end 2',3'-cyclophospho-GMP-RNA + a 5'-end dephospho-uridine-RNA</text>
        <dbReference type="Rhea" id="RHEA:81323"/>
        <dbReference type="Rhea" id="RHEA-COMP:17356"/>
        <dbReference type="Rhea" id="RHEA-COMP:19658"/>
        <dbReference type="Rhea" id="RHEA-COMP:19659"/>
        <dbReference type="ChEBI" id="CHEBI:173224"/>
        <dbReference type="ChEBI" id="CHEBI:231849"/>
        <dbReference type="ChEBI" id="CHEBI:231850"/>
    </reaction>
</comment>
<evidence type="ECO:0000313" key="20">
    <source>
        <dbReference type="RefSeq" id="XP_033353904.1"/>
    </source>
</evidence>
<evidence type="ECO:0000256" key="3">
    <source>
        <dbReference type="ARBA" id="ARBA00004613"/>
    </source>
</evidence>
<feature type="active site" evidence="16">
    <location>
        <position position="130"/>
    </location>
</feature>
<evidence type="ECO:0000256" key="13">
    <source>
        <dbReference type="ARBA" id="ARBA00023239"/>
    </source>
</evidence>
<keyword evidence="6" id="KW-0540">Nuclease</keyword>
<keyword evidence="10" id="KW-1015">Disulfide bond</keyword>
<gene>
    <name evidence="20" type="primary">LOC117235716</name>
</gene>
<accession>A0A6J3KPV6</accession>
<dbReference type="KEGG" id="bvk:117235716"/>
<organism evidence="19 20">
    <name type="scientific">Bombus vosnesenskii</name>
    <dbReference type="NCBI Taxonomy" id="207650"/>
    <lineage>
        <taxon>Eukaryota</taxon>
        <taxon>Metazoa</taxon>
        <taxon>Ecdysozoa</taxon>
        <taxon>Arthropoda</taxon>
        <taxon>Hexapoda</taxon>
        <taxon>Insecta</taxon>
        <taxon>Pterygota</taxon>
        <taxon>Neoptera</taxon>
        <taxon>Endopterygota</taxon>
        <taxon>Hymenoptera</taxon>
        <taxon>Apocrita</taxon>
        <taxon>Aculeata</taxon>
        <taxon>Apoidea</taxon>
        <taxon>Anthophila</taxon>
        <taxon>Apidae</taxon>
        <taxon>Bombus</taxon>
        <taxon>Pyrobombus</taxon>
    </lineage>
</organism>
<evidence type="ECO:0000256" key="1">
    <source>
        <dbReference type="ARBA" id="ARBA00004319"/>
    </source>
</evidence>
<feature type="active site" evidence="16">
    <location>
        <position position="73"/>
    </location>
</feature>
<feature type="active site" evidence="16">
    <location>
        <position position="126"/>
    </location>
</feature>
<dbReference type="PROSITE" id="PS00531">
    <property type="entry name" value="RNASE_T2_2"/>
    <property type="match status" value="1"/>
</dbReference>
<keyword evidence="8" id="KW-0378">Hydrolase</keyword>
<dbReference type="AlphaFoldDB" id="A0A6J3KPV6"/>
<evidence type="ECO:0000256" key="5">
    <source>
        <dbReference type="ARBA" id="ARBA00022525"/>
    </source>
</evidence>
<keyword evidence="18" id="KW-0732">Signal</keyword>
<feature type="signal peptide" evidence="18">
    <location>
        <begin position="1"/>
        <end position="21"/>
    </location>
</feature>
<evidence type="ECO:0000256" key="16">
    <source>
        <dbReference type="PIRSR" id="PIRSR633697-1"/>
    </source>
</evidence>
<comment type="catalytic activity">
    <reaction evidence="15">
        <text>an adenylyl-uridine-RNA = a 3'-end 2',3'-cyclophospho-AMP-RNA + a 5'-end dephospho-uridine-RNA</text>
        <dbReference type="Rhea" id="RHEA:81383"/>
        <dbReference type="Rhea" id="RHEA-COMP:17356"/>
        <dbReference type="Rhea" id="RHEA-COMP:19675"/>
        <dbReference type="Rhea" id="RHEA-COMP:19676"/>
        <dbReference type="ChEBI" id="CHEBI:173224"/>
        <dbReference type="ChEBI" id="CHEBI:231879"/>
        <dbReference type="ChEBI" id="CHEBI:231881"/>
    </reaction>
    <physiologicalReaction direction="left-to-right" evidence="15">
        <dbReference type="Rhea" id="RHEA:81384"/>
    </physiologicalReaction>
</comment>
<name>A0A6J3KPV6_9HYME</name>
<keyword evidence="12" id="KW-0458">Lysosome</keyword>
<dbReference type="GO" id="GO:0005788">
    <property type="term" value="C:endoplasmic reticulum lumen"/>
    <property type="evidence" value="ECO:0007669"/>
    <property type="project" value="UniProtKB-SubCell"/>
</dbReference>
<evidence type="ECO:0000256" key="10">
    <source>
        <dbReference type="ARBA" id="ARBA00023157"/>
    </source>
</evidence>
<dbReference type="InterPro" id="IPR033130">
    <property type="entry name" value="RNase_T2_His_AS_2"/>
</dbReference>
<keyword evidence="13" id="KW-0456">Lyase</keyword>
<evidence type="ECO:0000256" key="17">
    <source>
        <dbReference type="RuleBase" id="RU004328"/>
    </source>
</evidence>
<keyword evidence="5" id="KW-0964">Secreted</keyword>
<evidence type="ECO:0000256" key="14">
    <source>
        <dbReference type="ARBA" id="ARBA00051280"/>
    </source>
</evidence>
<dbReference type="PANTHER" id="PTHR11240:SF22">
    <property type="entry name" value="RIBONUCLEASE T2"/>
    <property type="match status" value="1"/>
</dbReference>
<dbReference type="InterPro" id="IPR001568">
    <property type="entry name" value="RNase_T2-like"/>
</dbReference>
<evidence type="ECO:0000256" key="18">
    <source>
        <dbReference type="SAM" id="SignalP"/>
    </source>
</evidence>
<comment type="subcellular location">
    <subcellularLocation>
        <location evidence="1">Endoplasmic reticulum lumen</location>
    </subcellularLocation>
    <subcellularLocation>
        <location evidence="2">Lysosome</location>
    </subcellularLocation>
    <subcellularLocation>
        <location evidence="3">Secreted</location>
    </subcellularLocation>
</comment>
<feature type="chain" id="PRO_5026686955" evidence="18">
    <location>
        <begin position="22"/>
        <end position="278"/>
    </location>
</feature>
<evidence type="ECO:0000256" key="7">
    <source>
        <dbReference type="ARBA" id="ARBA00022759"/>
    </source>
</evidence>
<keyword evidence="11" id="KW-0325">Glycoprotein</keyword>
<protein>
    <submittedName>
        <fullName evidence="20">Ribonuclease Oy</fullName>
    </submittedName>
</protein>
<evidence type="ECO:0000256" key="15">
    <source>
        <dbReference type="ARBA" id="ARBA00052670"/>
    </source>
</evidence>
<dbReference type="Gene3D" id="3.90.730.10">
    <property type="entry name" value="Ribonuclease T2-like"/>
    <property type="match status" value="1"/>
</dbReference>
<proteinExistence type="inferred from homology"/>
<evidence type="ECO:0000313" key="19">
    <source>
        <dbReference type="Proteomes" id="UP000504631"/>
    </source>
</evidence>
<evidence type="ECO:0000256" key="9">
    <source>
        <dbReference type="ARBA" id="ARBA00022824"/>
    </source>
</evidence>
<evidence type="ECO:0000256" key="4">
    <source>
        <dbReference type="ARBA" id="ARBA00007469"/>
    </source>
</evidence>
<dbReference type="GO" id="GO:0006401">
    <property type="term" value="P:RNA catabolic process"/>
    <property type="evidence" value="ECO:0007669"/>
    <property type="project" value="TreeGrafter"/>
</dbReference>
<dbReference type="GO" id="GO:0005764">
    <property type="term" value="C:lysosome"/>
    <property type="evidence" value="ECO:0007669"/>
    <property type="project" value="UniProtKB-SubCell"/>
</dbReference>
<evidence type="ECO:0000256" key="8">
    <source>
        <dbReference type="ARBA" id="ARBA00022801"/>
    </source>
</evidence>
<dbReference type="Pfam" id="PF00445">
    <property type="entry name" value="Ribonuclease_T2"/>
    <property type="match status" value="1"/>
</dbReference>
<dbReference type="FunFam" id="3.90.730.10:FF:000001">
    <property type="entry name" value="Ribonuclease T2"/>
    <property type="match status" value="1"/>
</dbReference>
<dbReference type="SUPFAM" id="SSF55895">
    <property type="entry name" value="Ribonuclease Rh-like"/>
    <property type="match status" value="1"/>
</dbReference>
<keyword evidence="19" id="KW-1185">Reference proteome</keyword>
<keyword evidence="9" id="KW-0256">Endoplasmic reticulum</keyword>
<evidence type="ECO:0000256" key="11">
    <source>
        <dbReference type="ARBA" id="ARBA00023180"/>
    </source>
</evidence>
<evidence type="ECO:0000256" key="12">
    <source>
        <dbReference type="ARBA" id="ARBA00023228"/>
    </source>
</evidence>
<dbReference type="Proteomes" id="UP000504631">
    <property type="component" value="Unplaced"/>
</dbReference>
<dbReference type="InterPro" id="IPR036430">
    <property type="entry name" value="RNase_T2-like_sf"/>
</dbReference>
<dbReference type="GO" id="GO:0005576">
    <property type="term" value="C:extracellular region"/>
    <property type="evidence" value="ECO:0007669"/>
    <property type="project" value="UniProtKB-SubCell"/>
</dbReference>
<reference evidence="20" key="1">
    <citation type="submission" date="2025-08" db="UniProtKB">
        <authorList>
            <consortium name="RefSeq"/>
        </authorList>
    </citation>
    <scope>IDENTIFICATION</scope>
    <source>
        <tissue evidence="20">Muscle</tissue>
    </source>
</reference>
<dbReference type="CDD" id="cd01061">
    <property type="entry name" value="RNase_T2_euk"/>
    <property type="match status" value="1"/>
</dbReference>
<sequence length="278" mass="32446">MFNCKIIVSVLFLFFIAKTNSDENYLKATTGSNDFDVLIFTQHWPQTVCYTWKENQASHTCSLPTKHDEWTIHGIWPSQYHKIGPQFCNKSMPFNPSALKSIETELQEKWIDIENGKTSYSLWKHEWDKHGTCAATVEHLNSEVKYFKEGLNLLTKYDMKNVLVQENIIPGQTYNTSDILNAIERILGKRGSLICIKSKDTGESYIFEIRICFDKMLQLINCDETYEYPTNCDLSGYVTYPDKLPQGHNVAQKLQIQNVLKYCLFINFWRIFYNRIVS</sequence>
<dbReference type="InterPro" id="IPR033697">
    <property type="entry name" value="Ribonuclease_T2_eukaryotic"/>
</dbReference>
<dbReference type="RefSeq" id="XP_033353904.1">
    <property type="nucleotide sequence ID" value="XM_033498013.1"/>
</dbReference>
<dbReference type="GO" id="GO:0003723">
    <property type="term" value="F:RNA binding"/>
    <property type="evidence" value="ECO:0007669"/>
    <property type="project" value="InterPro"/>
</dbReference>
<dbReference type="GO" id="GO:0033897">
    <property type="term" value="F:ribonuclease T2 activity"/>
    <property type="evidence" value="ECO:0007669"/>
    <property type="project" value="InterPro"/>
</dbReference>